<dbReference type="InterPro" id="IPR006104">
    <property type="entry name" value="Glyco_hydro_2_N"/>
</dbReference>
<feature type="region of interest" description="Disordered" evidence="5">
    <location>
        <begin position="935"/>
        <end position="956"/>
    </location>
</feature>
<dbReference type="CDD" id="cd22453">
    <property type="entry name" value="KH-I_MUG60_like"/>
    <property type="match status" value="1"/>
</dbReference>
<dbReference type="GO" id="GO:0004553">
    <property type="term" value="F:hydrolase activity, hydrolyzing O-glycosyl compounds"/>
    <property type="evidence" value="ECO:0007669"/>
    <property type="project" value="InterPro"/>
</dbReference>
<dbReference type="PANTHER" id="PTHR42732:SF4">
    <property type="entry name" value="BETA-MANNOSIDASE"/>
    <property type="match status" value="1"/>
</dbReference>
<evidence type="ECO:0000313" key="7">
    <source>
        <dbReference type="EMBL" id="CAG7975894.1"/>
    </source>
</evidence>
<proteinExistence type="inferred from homology"/>
<dbReference type="InterPro" id="IPR013783">
    <property type="entry name" value="Ig-like_fold"/>
</dbReference>
<feature type="region of interest" description="Disordered" evidence="5">
    <location>
        <begin position="865"/>
        <end position="887"/>
    </location>
</feature>
<feature type="region of interest" description="Disordered" evidence="5">
    <location>
        <begin position="1"/>
        <end position="28"/>
    </location>
</feature>
<sequence>MHKISNFTGQARHGWERMTPTFGMSRPHTDMAFRRPHGAPPMTPPTSIDPTVNLSFNVPFSSTLAGPDVEDVLHASPGAVQRWTFPEGTPEGTSVHQLPVHTNNVEGLQRLCRKITEEKGGRVEATLTTSEAKAVPSLQRRPNGLVTNVCVTGDGEMARKMRARILNETPIMLRCATVDVDMHLIMDASPKGIRASVLEHLDTLAAYTGADIFLLTPKLHDADSAVVSSYGYASDNGLDQRFRVAIYGDLESSEHAKTRVLIMIDQIVSLDAKVGELHKLTRKQLKRHVDAIKLDSTMHTLVCGRTRKNIKLIEAATGTAIYFPPPFPQIFGYIPPGANRRSEDEVYITGETPEQIARAKQKLRELVMGVKIFVKDVVVSSSKIDNILLDRLDKVRKVMEMNGSYVLFPQLGSQRGLVRIQGTEVLHVERTVREIMALAGQFYSASWWIIMPDPAQGGLRAPSTTDIRSMLSDICTNSEAEVSFDNLTFTINGSDDAVKAAMTVINQIPFVMRSQYQMRVKIELANEHKEFVSGKKNGKINKIMGQSNVQIIFDGFNEYNFYIDVCGNQYESTKNGLDLVEQEMPASISFHVPDQYHKRIIGIGGQHIQRIMKKYSVFVKFSNAMDRGGMGKEDDDIKVDNVICRTPARNAQSLDLVKQEIMDMVEKVDAEYVSERVVINRLYHRELLARMTEIDELEKKWNCKIEFPSTELASDVVTISGPEYQVPQAVDALLGMVPESHELHFQSSVELQDYFKCSDFLADVRTKLKEQYEVDINVDVGTDLPTTAEEGSGSSSPTPGPEDRVVLGYTRNNAGGLKDAIDFLISRLVAHGLDANTVKGAIPRPKSDSFEESLPFFDSKLLQHAPAPLSTDSPTRPNFSDETSERGSIFERLRKPGSISSFSSFIGRKNHSASPGSFFKHASSNASKASLVSMESRDSGYRNPWNDSGVNLPEDDMPVLGSSHSHKSSNSNGWPTRFDAKFPFGTAPGDMTPKHDPRTSFDSGRPSTSNSTSGYPAPIGPPPTPYTSNLFTMDYPRPDFQRTSLNWSSLDGPWTFTFDDKDEGLTSQWQKNSLPAPSQTITVPYAFQTPASGINLIEAHEVLWYERHITDIRTPSEKANGNKLILRFGAVDYECSIWIDGVCVGGHVGGHVPFDIDVSDALHAKAEARLTLRVRDSPYDMTQPRGKQFWGPVPESIFYTPSGGIWLSVWLESVPATRILCGSGGTVLRADDIDGGKLRAKVAVAGRRVGSVAKVEIEAALGGLNIGKAAGDIPKDKEFVSVELGMKASDAAQSELKKNGGVFGVDGVWHGGVALWAPEHPVLYDLTLRLFDGSGKLLDEIQTTAGMRSLSWQSGDGTFRLNGKPYFQMLFLDQGYWPETGLTPPSSESLKTDIELAKKVGFNGCRKHQKVEDSRFFYWADRLGFLVWGEMANAYEFGDQYIQRFTAEWTQAVKRDINHASVVTWTPINESWAVPALEDNIEQRNHIRALYYLTKNLDPSRPVNDNCGWQHIKTDLTTFHDYSDSAELATTCSTMSGILGPKGDHKERSMFPKPICSGAVVLDEGSHHVPGAPVICSEFGGVNIAPPKDSAAAGERDWGYTTASDPADFLVRFEKLVKAVVEPGHTCGLVWTQLCDIEQEVNGLYTYDRKEKVPTDKVKAIMDAAKDHYHRHLTADKEMAKKLEEYKVMVHKDLI</sequence>
<feature type="domain" description="K Homology" evidence="6">
    <location>
        <begin position="286"/>
        <end position="368"/>
    </location>
</feature>
<dbReference type="Gene3D" id="3.30.1370.10">
    <property type="entry name" value="K Homology domain, type 1"/>
    <property type="match status" value="3"/>
</dbReference>
<feature type="domain" description="K Homology" evidence="6">
    <location>
        <begin position="671"/>
        <end position="738"/>
    </location>
</feature>
<dbReference type="Proteomes" id="UP001153618">
    <property type="component" value="Unassembled WGS sequence"/>
</dbReference>
<protein>
    <recommendedName>
        <fullName evidence="6">K Homology domain-containing protein</fullName>
    </recommendedName>
</protein>
<dbReference type="Pfam" id="PF00013">
    <property type="entry name" value="KH_1"/>
    <property type="match status" value="2"/>
</dbReference>
<dbReference type="InterPro" id="IPR017853">
    <property type="entry name" value="GH"/>
</dbReference>
<reference evidence="7" key="1">
    <citation type="submission" date="2021-07" db="EMBL/GenBank/DDBJ databases">
        <authorList>
            <person name="Branca A.L. A."/>
        </authorList>
    </citation>
    <scope>NUCLEOTIDE SEQUENCE</scope>
</reference>
<dbReference type="PANTHER" id="PTHR42732">
    <property type="entry name" value="BETA-GALACTOSIDASE"/>
    <property type="match status" value="1"/>
</dbReference>
<dbReference type="InterPro" id="IPR004087">
    <property type="entry name" value="KH_dom"/>
</dbReference>
<evidence type="ECO:0000256" key="1">
    <source>
        <dbReference type="ARBA" id="ARBA00007401"/>
    </source>
</evidence>
<comment type="caution">
    <text evidence="7">The sequence shown here is derived from an EMBL/GenBank/DDBJ whole genome shotgun (WGS) entry which is preliminary data.</text>
</comment>
<dbReference type="Pfam" id="PF02836">
    <property type="entry name" value="Glyco_hydro_2_C"/>
    <property type="match status" value="1"/>
</dbReference>
<evidence type="ECO:0000313" key="8">
    <source>
        <dbReference type="Proteomes" id="UP001153618"/>
    </source>
</evidence>
<dbReference type="InterPro" id="IPR036156">
    <property type="entry name" value="Beta-gal/glucu_dom_sf"/>
</dbReference>
<dbReference type="Pfam" id="PF02837">
    <property type="entry name" value="Glyco_hydro_2_N"/>
    <property type="match status" value="1"/>
</dbReference>
<dbReference type="Gene3D" id="2.60.120.260">
    <property type="entry name" value="Galactose-binding domain-like"/>
    <property type="match status" value="1"/>
</dbReference>
<feature type="region of interest" description="Disordered" evidence="5">
    <location>
        <begin position="783"/>
        <end position="804"/>
    </location>
</feature>
<accession>A0A9W4HDJ3</accession>
<dbReference type="SMART" id="SM00322">
    <property type="entry name" value="KH"/>
    <property type="match status" value="3"/>
</dbReference>
<evidence type="ECO:0000256" key="4">
    <source>
        <dbReference type="PROSITE-ProRule" id="PRU00117"/>
    </source>
</evidence>
<feature type="compositionally biased region" description="Low complexity" evidence="5">
    <location>
        <begin position="785"/>
        <end position="797"/>
    </location>
</feature>
<organism evidence="7 8">
    <name type="scientific">Penicillium olsonii</name>
    <dbReference type="NCBI Taxonomy" id="99116"/>
    <lineage>
        <taxon>Eukaryota</taxon>
        <taxon>Fungi</taxon>
        <taxon>Dikarya</taxon>
        <taxon>Ascomycota</taxon>
        <taxon>Pezizomycotina</taxon>
        <taxon>Eurotiomycetes</taxon>
        <taxon>Eurotiomycetidae</taxon>
        <taxon>Eurotiales</taxon>
        <taxon>Aspergillaceae</taxon>
        <taxon>Penicillium</taxon>
    </lineage>
</organism>
<dbReference type="Gene3D" id="3.20.20.80">
    <property type="entry name" value="Glycosidases"/>
    <property type="match status" value="1"/>
</dbReference>
<dbReference type="GO" id="GO:0005975">
    <property type="term" value="P:carbohydrate metabolic process"/>
    <property type="evidence" value="ECO:0007669"/>
    <property type="project" value="InterPro"/>
</dbReference>
<keyword evidence="8" id="KW-1185">Reference proteome</keyword>
<dbReference type="SUPFAM" id="SSF49785">
    <property type="entry name" value="Galactose-binding domain-like"/>
    <property type="match status" value="1"/>
</dbReference>
<dbReference type="SUPFAM" id="SSF51445">
    <property type="entry name" value="(Trans)glycosidases"/>
    <property type="match status" value="1"/>
</dbReference>
<dbReference type="SUPFAM" id="SSF54791">
    <property type="entry name" value="Eukaryotic type KH-domain (KH-domain type I)"/>
    <property type="match status" value="3"/>
</dbReference>
<dbReference type="InterPro" id="IPR006103">
    <property type="entry name" value="Glyco_hydro_2_cat"/>
</dbReference>
<evidence type="ECO:0000256" key="5">
    <source>
        <dbReference type="SAM" id="MobiDB-lite"/>
    </source>
</evidence>
<keyword evidence="4" id="KW-0694">RNA-binding</keyword>
<dbReference type="Gene3D" id="2.60.40.10">
    <property type="entry name" value="Immunoglobulins"/>
    <property type="match status" value="1"/>
</dbReference>
<dbReference type="InterPro" id="IPR051913">
    <property type="entry name" value="GH2_Domain-Containing"/>
</dbReference>
<keyword evidence="3" id="KW-0326">Glycosidase</keyword>
<feature type="compositionally biased region" description="Polar residues" evidence="5">
    <location>
        <begin position="870"/>
        <end position="881"/>
    </location>
</feature>
<evidence type="ECO:0000259" key="6">
    <source>
        <dbReference type="SMART" id="SM00322"/>
    </source>
</evidence>
<dbReference type="InterPro" id="IPR056553">
    <property type="entry name" value="KH_Mug60-KHD4"/>
</dbReference>
<dbReference type="InterPro" id="IPR008979">
    <property type="entry name" value="Galactose-bd-like_sf"/>
</dbReference>
<evidence type="ECO:0000256" key="2">
    <source>
        <dbReference type="ARBA" id="ARBA00022801"/>
    </source>
</evidence>
<feature type="compositionally biased region" description="Polar residues" evidence="5">
    <location>
        <begin position="1000"/>
        <end position="1013"/>
    </location>
</feature>
<feature type="domain" description="K Homology" evidence="6">
    <location>
        <begin position="584"/>
        <end position="666"/>
    </location>
</feature>
<keyword evidence="2" id="KW-0378">Hydrolase</keyword>
<dbReference type="InterPro" id="IPR006102">
    <property type="entry name" value="Ig-like_GH2"/>
</dbReference>
<dbReference type="Pfam" id="PF00703">
    <property type="entry name" value="Glyco_hydro_2"/>
    <property type="match status" value="1"/>
</dbReference>
<evidence type="ECO:0000256" key="3">
    <source>
        <dbReference type="ARBA" id="ARBA00023295"/>
    </source>
</evidence>
<name>A0A9W4HDJ3_PENOL</name>
<dbReference type="OrthoDB" id="271862at2759"/>
<dbReference type="SUPFAM" id="SSF49303">
    <property type="entry name" value="beta-Galactosidase/glucuronidase domain"/>
    <property type="match status" value="1"/>
</dbReference>
<gene>
    <name evidence="7" type="ORF">POLS_LOCUS1161</name>
</gene>
<feature type="region of interest" description="Disordered" evidence="5">
    <location>
        <begin position="984"/>
        <end position="1025"/>
    </location>
</feature>
<dbReference type="InterPro" id="IPR004088">
    <property type="entry name" value="KH_dom_type_1"/>
</dbReference>
<dbReference type="GO" id="GO:0003723">
    <property type="term" value="F:RNA binding"/>
    <property type="evidence" value="ECO:0007669"/>
    <property type="project" value="UniProtKB-UniRule"/>
</dbReference>
<dbReference type="EMBL" id="CAJVOS010000009">
    <property type="protein sequence ID" value="CAG7975894.1"/>
    <property type="molecule type" value="Genomic_DNA"/>
</dbReference>
<dbReference type="Pfam" id="PF24563">
    <property type="entry name" value="KH_Mug60-KHD4"/>
    <property type="match status" value="1"/>
</dbReference>
<comment type="similarity">
    <text evidence="1">Belongs to the glycosyl hydrolase 2 family.</text>
</comment>
<dbReference type="InterPro" id="IPR036612">
    <property type="entry name" value="KH_dom_type_1_sf"/>
</dbReference>
<dbReference type="PROSITE" id="PS50084">
    <property type="entry name" value="KH_TYPE_1"/>
    <property type="match status" value="2"/>
</dbReference>